<dbReference type="SUPFAM" id="SSF46894">
    <property type="entry name" value="C-terminal effector domain of the bipartite response regulators"/>
    <property type="match status" value="1"/>
</dbReference>
<dbReference type="Gene3D" id="1.10.10.10">
    <property type="entry name" value="Winged helix-like DNA-binding domain superfamily/Winged helix DNA-binding domain"/>
    <property type="match status" value="1"/>
</dbReference>
<evidence type="ECO:0000256" key="5">
    <source>
        <dbReference type="ARBA" id="ARBA00023125"/>
    </source>
</evidence>
<dbReference type="PANTHER" id="PTHR48111:SF52">
    <property type="entry name" value="TRANSCRIPTIONAL REGULATORY PROTEIN YVRH"/>
    <property type="match status" value="1"/>
</dbReference>
<dbReference type="CDD" id="cd17574">
    <property type="entry name" value="REC_OmpR"/>
    <property type="match status" value="1"/>
</dbReference>
<dbReference type="GO" id="GO:0006355">
    <property type="term" value="P:regulation of DNA-templated transcription"/>
    <property type="evidence" value="ECO:0007669"/>
    <property type="project" value="InterPro"/>
</dbReference>
<dbReference type="Gene3D" id="6.10.250.690">
    <property type="match status" value="1"/>
</dbReference>
<dbReference type="InterPro" id="IPR016032">
    <property type="entry name" value="Sig_transdc_resp-reg_C-effctor"/>
</dbReference>
<keyword evidence="3" id="KW-0902">Two-component regulatory system</keyword>
<feature type="domain" description="OmpR/PhoB-type" evidence="10">
    <location>
        <begin position="152"/>
        <end position="251"/>
    </location>
</feature>
<feature type="domain" description="Response regulatory" evidence="9">
    <location>
        <begin position="26"/>
        <end position="140"/>
    </location>
</feature>
<evidence type="ECO:0000259" key="10">
    <source>
        <dbReference type="PROSITE" id="PS51755"/>
    </source>
</evidence>
<sequence>MAEKSTVSSGFEVTNVLIMPDISAKKILLVDDEADILHLLETVLKKEGFIHIYKAFNGRESIELCRREQPDIIVLDIMLPDMNGFEVCQILRDMTVAPILFLSAKSEDMDKILGLGLGGDDYITKPFSPKEVAYRIKAYFRRHQYFHKKDEMPVYSFGDIEVDEKRAEVRKSGKLVSLTAKEYQLLLFLARHPNQIFSKSKLYEAVWGEEYFGYDNTIMVHIRHLREKLEDNPSAPVYVLTIRGLGYKLRDGSAGL</sequence>
<evidence type="ECO:0000256" key="1">
    <source>
        <dbReference type="ARBA" id="ARBA00004496"/>
    </source>
</evidence>
<dbReference type="Pfam" id="PF00486">
    <property type="entry name" value="Trans_reg_C"/>
    <property type="match status" value="1"/>
</dbReference>
<feature type="DNA-binding region" description="OmpR/PhoB-type" evidence="8">
    <location>
        <begin position="152"/>
        <end position="251"/>
    </location>
</feature>
<evidence type="ECO:0000259" key="9">
    <source>
        <dbReference type="PROSITE" id="PS50110"/>
    </source>
</evidence>
<dbReference type="InterPro" id="IPR039420">
    <property type="entry name" value="WalR-like"/>
</dbReference>
<comment type="caution">
    <text evidence="11">The sequence shown here is derived from an EMBL/GenBank/DDBJ whole genome shotgun (WGS) entry which is preliminary data.</text>
</comment>
<keyword evidence="4" id="KW-0805">Transcription regulation</keyword>
<dbReference type="SUPFAM" id="SSF52172">
    <property type="entry name" value="CheY-like"/>
    <property type="match status" value="1"/>
</dbReference>
<reference evidence="11 12" key="1">
    <citation type="submission" date="2013-08" db="EMBL/GenBank/DDBJ databases">
        <authorList>
            <person name="Weinstock G."/>
            <person name="Sodergren E."/>
            <person name="Wylie T."/>
            <person name="Fulton L."/>
            <person name="Fulton R."/>
            <person name="Fronick C."/>
            <person name="O'Laughlin M."/>
            <person name="Godfrey J."/>
            <person name="Miner T."/>
            <person name="Herter B."/>
            <person name="Appelbaum E."/>
            <person name="Cordes M."/>
            <person name="Lek S."/>
            <person name="Wollam A."/>
            <person name="Pepin K.H."/>
            <person name="Palsikar V.B."/>
            <person name="Mitreva M."/>
            <person name="Wilson R.K."/>
        </authorList>
    </citation>
    <scope>NUCLEOTIDE SEQUENCE [LARGE SCALE GENOMIC DNA]</scope>
    <source>
        <strain evidence="11 12">ATCC 12856</strain>
    </source>
</reference>
<dbReference type="HOGENOM" id="CLU_000445_30_4_9"/>
<dbReference type="GO" id="GO:0000976">
    <property type="term" value="F:transcription cis-regulatory region binding"/>
    <property type="evidence" value="ECO:0007669"/>
    <property type="project" value="TreeGrafter"/>
</dbReference>
<keyword evidence="2 7" id="KW-0597">Phosphoprotein</keyword>
<dbReference type="PANTHER" id="PTHR48111">
    <property type="entry name" value="REGULATOR OF RPOS"/>
    <property type="match status" value="1"/>
</dbReference>
<dbReference type="EMBL" id="AWSJ01000140">
    <property type="protein sequence ID" value="ERI09687.1"/>
    <property type="molecule type" value="Genomic_DNA"/>
</dbReference>
<protein>
    <submittedName>
        <fullName evidence="11">Putative transcriptional regulatory protein WalR</fullName>
    </submittedName>
</protein>
<evidence type="ECO:0000256" key="2">
    <source>
        <dbReference type="ARBA" id="ARBA00022553"/>
    </source>
</evidence>
<dbReference type="PATRIC" id="fig|649747.3.peg.1993"/>
<dbReference type="InterPro" id="IPR001789">
    <property type="entry name" value="Sig_transdc_resp-reg_receiver"/>
</dbReference>
<evidence type="ECO:0000313" key="11">
    <source>
        <dbReference type="EMBL" id="ERI09687.1"/>
    </source>
</evidence>
<dbReference type="CDD" id="cd00383">
    <property type="entry name" value="trans_reg_C"/>
    <property type="match status" value="1"/>
</dbReference>
<evidence type="ECO:0000313" key="12">
    <source>
        <dbReference type="Proteomes" id="UP000016511"/>
    </source>
</evidence>
<name>U1YC64_ANEAE</name>
<dbReference type="InterPro" id="IPR001867">
    <property type="entry name" value="OmpR/PhoB-type_DNA-bd"/>
</dbReference>
<dbReference type="eggNOG" id="COG0745">
    <property type="taxonomic scope" value="Bacteria"/>
</dbReference>
<evidence type="ECO:0000256" key="6">
    <source>
        <dbReference type="ARBA" id="ARBA00023163"/>
    </source>
</evidence>
<dbReference type="GO" id="GO:0000156">
    <property type="term" value="F:phosphorelay response regulator activity"/>
    <property type="evidence" value="ECO:0007669"/>
    <property type="project" value="TreeGrafter"/>
</dbReference>
<dbReference type="STRING" id="649747.HMPREF0083_02201"/>
<dbReference type="Proteomes" id="UP000016511">
    <property type="component" value="Unassembled WGS sequence"/>
</dbReference>
<dbReference type="PROSITE" id="PS50110">
    <property type="entry name" value="RESPONSE_REGULATORY"/>
    <property type="match status" value="1"/>
</dbReference>
<accession>U1YC64</accession>
<comment type="subcellular location">
    <subcellularLocation>
        <location evidence="1">Cytoplasm</location>
    </subcellularLocation>
</comment>
<evidence type="ECO:0000256" key="8">
    <source>
        <dbReference type="PROSITE-ProRule" id="PRU01091"/>
    </source>
</evidence>
<evidence type="ECO:0000256" key="3">
    <source>
        <dbReference type="ARBA" id="ARBA00023012"/>
    </source>
</evidence>
<dbReference type="InterPro" id="IPR036388">
    <property type="entry name" value="WH-like_DNA-bd_sf"/>
</dbReference>
<dbReference type="FunFam" id="1.10.10.10:FF:000018">
    <property type="entry name" value="DNA-binding response regulator ResD"/>
    <property type="match status" value="1"/>
</dbReference>
<gene>
    <name evidence="11" type="ORF">HMPREF0083_02201</name>
</gene>
<keyword evidence="5 8" id="KW-0238">DNA-binding</keyword>
<dbReference type="GO" id="GO:0032993">
    <property type="term" value="C:protein-DNA complex"/>
    <property type="evidence" value="ECO:0007669"/>
    <property type="project" value="TreeGrafter"/>
</dbReference>
<evidence type="ECO:0000256" key="4">
    <source>
        <dbReference type="ARBA" id="ARBA00023015"/>
    </source>
</evidence>
<dbReference type="Gene3D" id="3.40.50.2300">
    <property type="match status" value="1"/>
</dbReference>
<dbReference type="InterPro" id="IPR011006">
    <property type="entry name" value="CheY-like_superfamily"/>
</dbReference>
<dbReference type="AlphaFoldDB" id="U1YC64"/>
<dbReference type="SMART" id="SM00448">
    <property type="entry name" value="REC"/>
    <property type="match status" value="1"/>
</dbReference>
<dbReference type="GO" id="GO:0005829">
    <property type="term" value="C:cytosol"/>
    <property type="evidence" value="ECO:0007669"/>
    <property type="project" value="TreeGrafter"/>
</dbReference>
<dbReference type="FunFam" id="3.40.50.2300:FF:000001">
    <property type="entry name" value="DNA-binding response regulator PhoB"/>
    <property type="match status" value="1"/>
</dbReference>
<keyword evidence="6" id="KW-0804">Transcription</keyword>
<proteinExistence type="predicted"/>
<keyword evidence="12" id="KW-1185">Reference proteome</keyword>
<dbReference type="PROSITE" id="PS51755">
    <property type="entry name" value="OMPR_PHOB"/>
    <property type="match status" value="1"/>
</dbReference>
<dbReference type="Pfam" id="PF00072">
    <property type="entry name" value="Response_reg"/>
    <property type="match status" value="1"/>
</dbReference>
<organism evidence="11 12">
    <name type="scientific">Aneurinibacillus aneurinilyticus ATCC 12856</name>
    <dbReference type="NCBI Taxonomy" id="649747"/>
    <lineage>
        <taxon>Bacteria</taxon>
        <taxon>Bacillati</taxon>
        <taxon>Bacillota</taxon>
        <taxon>Bacilli</taxon>
        <taxon>Bacillales</taxon>
        <taxon>Paenibacillaceae</taxon>
        <taxon>Aneurinibacillus group</taxon>
        <taxon>Aneurinibacillus</taxon>
    </lineage>
</organism>
<dbReference type="SMART" id="SM00862">
    <property type="entry name" value="Trans_reg_C"/>
    <property type="match status" value="1"/>
</dbReference>
<feature type="modified residue" description="4-aspartylphosphate" evidence="7">
    <location>
        <position position="76"/>
    </location>
</feature>
<evidence type="ECO:0000256" key="7">
    <source>
        <dbReference type="PROSITE-ProRule" id="PRU00169"/>
    </source>
</evidence>